<dbReference type="HOGENOM" id="CLU_197347_0_0_4"/>
<accession>A0A0E1W2Y4</accession>
<organism evidence="2">
    <name type="scientific">Burkholderia pseudomallei 1710a</name>
    <dbReference type="NCBI Taxonomy" id="320371"/>
    <lineage>
        <taxon>Bacteria</taxon>
        <taxon>Pseudomonadati</taxon>
        <taxon>Pseudomonadota</taxon>
        <taxon>Betaproteobacteria</taxon>
        <taxon>Burkholderiales</taxon>
        <taxon>Burkholderiaceae</taxon>
        <taxon>Burkholderia</taxon>
        <taxon>pseudomallei group</taxon>
    </lineage>
</organism>
<dbReference type="EMBL" id="CM000832">
    <property type="protein sequence ID" value="EET06784.1"/>
    <property type="molecule type" value="Genomic_DNA"/>
</dbReference>
<evidence type="ECO:0000313" key="2">
    <source>
        <dbReference type="EMBL" id="EET06784.1"/>
    </source>
</evidence>
<name>A0A0E1W2Y4_BURPE</name>
<dbReference type="Proteomes" id="UP000001812">
    <property type="component" value="Chromosome I"/>
</dbReference>
<sequence>MRRCDRQSQPSSSAQKQPGLEDMVGDKLPSSGGIMPLMPAYRYRFPVSNDGSDAS</sequence>
<feature type="compositionally biased region" description="Low complexity" evidence="1">
    <location>
        <begin position="7"/>
        <end position="18"/>
    </location>
</feature>
<reference evidence="2" key="1">
    <citation type="submission" date="2009-05" db="EMBL/GenBank/DDBJ databases">
        <authorList>
            <person name="Harkins D.M."/>
            <person name="DeShazer D."/>
            <person name="Woods D.E."/>
            <person name="Brinkac L.M."/>
            <person name="Brown K.A."/>
            <person name="Hung G.C."/>
            <person name="Tuanyok A."/>
            <person name="Zhang B."/>
            <person name="Nierman W.C."/>
        </authorList>
    </citation>
    <scope>NUCLEOTIDE SEQUENCE [LARGE SCALE GENOMIC DNA]</scope>
    <source>
        <strain evidence="2">1710a</strain>
    </source>
</reference>
<dbReference type="AlphaFoldDB" id="A0A0E1W2Y4"/>
<feature type="region of interest" description="Disordered" evidence="1">
    <location>
        <begin position="1"/>
        <end position="35"/>
    </location>
</feature>
<proteinExistence type="predicted"/>
<gene>
    <name evidence="2" type="ORF">BURPS1710A_2564</name>
</gene>
<evidence type="ECO:0000256" key="1">
    <source>
        <dbReference type="SAM" id="MobiDB-lite"/>
    </source>
</evidence>
<protein>
    <submittedName>
        <fullName evidence="2">Gp30</fullName>
    </submittedName>
</protein>